<reference evidence="4" key="1">
    <citation type="submission" date="2017-09" db="EMBL/GenBank/DDBJ databases">
        <title>Depth-based differentiation of microbial function through sediment-hosted aquifers and enrichment of novel symbionts in the deep terrestrial subsurface.</title>
        <authorList>
            <person name="Probst A.J."/>
            <person name="Ladd B."/>
            <person name="Jarett J.K."/>
            <person name="Geller-Mcgrath D.E."/>
            <person name="Sieber C.M.K."/>
            <person name="Emerson J.B."/>
            <person name="Anantharaman K."/>
            <person name="Thomas B.C."/>
            <person name="Malmstrom R."/>
            <person name="Stieglmeier M."/>
            <person name="Klingl A."/>
            <person name="Woyke T."/>
            <person name="Ryan C.M."/>
            <person name="Banfield J.F."/>
        </authorList>
    </citation>
    <scope>NUCLEOTIDE SEQUENCE [LARGE SCALE GENOMIC DNA]</scope>
</reference>
<dbReference type="InterPro" id="IPR000305">
    <property type="entry name" value="GIY-YIG_endonuc"/>
</dbReference>
<feature type="domain" description="GIY-YIG" evidence="2">
    <location>
        <begin position="1"/>
        <end position="79"/>
    </location>
</feature>
<evidence type="ECO:0000256" key="1">
    <source>
        <dbReference type="ARBA" id="ARBA00007435"/>
    </source>
</evidence>
<accession>A0A2M7VB30</accession>
<proteinExistence type="inferred from homology"/>
<dbReference type="EMBL" id="PFPL01000033">
    <property type="protein sequence ID" value="PIZ96121.1"/>
    <property type="molecule type" value="Genomic_DNA"/>
</dbReference>
<dbReference type="AlphaFoldDB" id="A0A2M7VB30"/>
<evidence type="ECO:0000313" key="4">
    <source>
        <dbReference type="Proteomes" id="UP000231453"/>
    </source>
</evidence>
<evidence type="ECO:0000259" key="2">
    <source>
        <dbReference type="PROSITE" id="PS50164"/>
    </source>
</evidence>
<organism evidence="3 4">
    <name type="scientific">Candidatus Magasanikbacteria bacterium CG_4_10_14_0_2_um_filter_33_14</name>
    <dbReference type="NCBI Taxonomy" id="1974636"/>
    <lineage>
        <taxon>Bacteria</taxon>
        <taxon>Candidatus Magasanikiibacteriota</taxon>
    </lineage>
</organism>
<sequence length="80" mass="9563">MIYFVYILKCSDEKYYTGLTKNINNRIHQHINGEVTSTKHRRPLKLIFFSAFPDKYLAASFEQYLKTNSGRAFRNKHFIK</sequence>
<protein>
    <recommendedName>
        <fullName evidence="2">GIY-YIG domain-containing protein</fullName>
    </recommendedName>
</protein>
<dbReference type="PANTHER" id="PTHR34477:SF1">
    <property type="entry name" value="UPF0213 PROTEIN YHBQ"/>
    <property type="match status" value="1"/>
</dbReference>
<evidence type="ECO:0000313" key="3">
    <source>
        <dbReference type="EMBL" id="PIZ96121.1"/>
    </source>
</evidence>
<dbReference type="CDD" id="cd10456">
    <property type="entry name" value="GIY-YIG_UPF0213"/>
    <property type="match status" value="1"/>
</dbReference>
<dbReference type="SUPFAM" id="SSF82771">
    <property type="entry name" value="GIY-YIG endonuclease"/>
    <property type="match status" value="1"/>
</dbReference>
<dbReference type="InterPro" id="IPR050190">
    <property type="entry name" value="UPF0213_domain"/>
</dbReference>
<dbReference type="Proteomes" id="UP000231453">
    <property type="component" value="Unassembled WGS sequence"/>
</dbReference>
<dbReference type="Pfam" id="PF01541">
    <property type="entry name" value="GIY-YIG"/>
    <property type="match status" value="1"/>
</dbReference>
<dbReference type="PROSITE" id="PS50164">
    <property type="entry name" value="GIY_YIG"/>
    <property type="match status" value="1"/>
</dbReference>
<comment type="caution">
    <text evidence="3">The sequence shown here is derived from an EMBL/GenBank/DDBJ whole genome shotgun (WGS) entry which is preliminary data.</text>
</comment>
<dbReference type="InterPro" id="IPR035901">
    <property type="entry name" value="GIY-YIG_endonuc_sf"/>
</dbReference>
<dbReference type="PANTHER" id="PTHR34477">
    <property type="entry name" value="UPF0213 PROTEIN YHBQ"/>
    <property type="match status" value="1"/>
</dbReference>
<dbReference type="Gene3D" id="3.40.1440.10">
    <property type="entry name" value="GIY-YIG endonuclease"/>
    <property type="match status" value="1"/>
</dbReference>
<comment type="similarity">
    <text evidence="1">Belongs to the UPF0213 family.</text>
</comment>
<name>A0A2M7VB30_9BACT</name>
<gene>
    <name evidence="3" type="ORF">COX80_02210</name>
</gene>